<dbReference type="Gene3D" id="2.60.120.200">
    <property type="match status" value="1"/>
</dbReference>
<dbReference type="SUPFAM" id="SSF49899">
    <property type="entry name" value="Concanavalin A-like lectins/glucanases"/>
    <property type="match status" value="1"/>
</dbReference>
<organism evidence="4 5">
    <name type="scientific">Flagellimonas algicola</name>
    <dbReference type="NCBI Taxonomy" id="2583815"/>
    <lineage>
        <taxon>Bacteria</taxon>
        <taxon>Pseudomonadati</taxon>
        <taxon>Bacteroidota</taxon>
        <taxon>Flavobacteriia</taxon>
        <taxon>Flavobacteriales</taxon>
        <taxon>Flavobacteriaceae</taxon>
        <taxon>Flagellimonas</taxon>
    </lineage>
</organism>
<evidence type="ECO:0000256" key="1">
    <source>
        <dbReference type="ARBA" id="ARBA00006865"/>
    </source>
</evidence>
<dbReference type="InterPro" id="IPR000757">
    <property type="entry name" value="Beta-glucanase-like"/>
</dbReference>
<keyword evidence="4" id="KW-0378">Hydrolase</keyword>
<feature type="signal peptide" evidence="2">
    <location>
        <begin position="1"/>
        <end position="23"/>
    </location>
</feature>
<evidence type="ECO:0000313" key="4">
    <source>
        <dbReference type="EMBL" id="TMU55151.1"/>
    </source>
</evidence>
<dbReference type="CDD" id="cd08023">
    <property type="entry name" value="GH16_laminarinase_like"/>
    <property type="match status" value="1"/>
</dbReference>
<evidence type="ECO:0000259" key="3">
    <source>
        <dbReference type="PROSITE" id="PS51762"/>
    </source>
</evidence>
<keyword evidence="2" id="KW-0732">Signal</keyword>
<dbReference type="RefSeq" id="WP_138837011.1">
    <property type="nucleotide sequence ID" value="NZ_VCNI01000002.1"/>
</dbReference>
<evidence type="ECO:0000313" key="5">
    <source>
        <dbReference type="Proteomes" id="UP000751614"/>
    </source>
</evidence>
<dbReference type="PROSITE" id="PS51257">
    <property type="entry name" value="PROKAR_LIPOPROTEIN"/>
    <property type="match status" value="1"/>
</dbReference>
<evidence type="ECO:0000256" key="2">
    <source>
        <dbReference type="SAM" id="SignalP"/>
    </source>
</evidence>
<feature type="domain" description="GH16" evidence="3">
    <location>
        <begin position="80"/>
        <end position="335"/>
    </location>
</feature>
<dbReference type="PANTHER" id="PTHR10963:SF55">
    <property type="entry name" value="GLYCOSIDE HYDROLASE FAMILY 16 PROTEIN"/>
    <property type="match status" value="1"/>
</dbReference>
<dbReference type="InterPro" id="IPR050546">
    <property type="entry name" value="Glycosyl_Hydrlase_16"/>
</dbReference>
<dbReference type="PANTHER" id="PTHR10963">
    <property type="entry name" value="GLYCOSYL HYDROLASE-RELATED"/>
    <property type="match status" value="1"/>
</dbReference>
<gene>
    <name evidence="4" type="ORF">FGG15_13285</name>
</gene>
<sequence>MIYQLKSHLFFAFGLLSLFFACSSSDDSTGNVDDEVPVPQASCSDGIRNGDEEGVDCGGTNCEDCTSNLVIPDSGYSTPDSYTGYTLAWSDEFESESLDRDKWDFHLGTGCPNLCGWGNNELQAFTDRSQNLYFVEGNLVMEAKNEFNFGQEYSSSRIHTDDLFEFQYGRVDIRASMPSVAGTWVALFMLNKDYTIEDPGAYWPSGGEIDIMEYLGEDRNDILGTGHYGINFPANHRFNSVHFDALDGNSFDEVYYVFSIIWEEDKITWLVNDIEYHTMTPATTQANGQPYPFNDQFYFVFALSVGGNLPNVAPVPSNFPAFLLVDYIRVFKANE</sequence>
<protein>
    <submittedName>
        <fullName evidence="4">Glycoside hydrolase family 16 protein</fullName>
    </submittedName>
</protein>
<comment type="caution">
    <text evidence="4">The sequence shown here is derived from an EMBL/GenBank/DDBJ whole genome shotgun (WGS) entry which is preliminary data.</text>
</comment>
<keyword evidence="5" id="KW-1185">Reference proteome</keyword>
<proteinExistence type="inferred from homology"/>
<feature type="chain" id="PRO_5046014056" evidence="2">
    <location>
        <begin position="24"/>
        <end position="335"/>
    </location>
</feature>
<dbReference type="PROSITE" id="PS51762">
    <property type="entry name" value="GH16_2"/>
    <property type="match status" value="1"/>
</dbReference>
<dbReference type="Pfam" id="PF00722">
    <property type="entry name" value="Glyco_hydro_16"/>
    <property type="match status" value="1"/>
</dbReference>
<dbReference type="GO" id="GO:0016787">
    <property type="term" value="F:hydrolase activity"/>
    <property type="evidence" value="ECO:0007669"/>
    <property type="project" value="UniProtKB-KW"/>
</dbReference>
<reference evidence="4 5" key="1">
    <citation type="submission" date="2019-05" db="EMBL/GenBank/DDBJ databases">
        <title>Flagellimonas sp. AsT0115, sp. nov., isolated from a marine red algae, Asparagopsis taxiformis.</title>
        <authorList>
            <person name="Kim J."/>
            <person name="Jeong S.E."/>
            <person name="Jeon C.O."/>
        </authorList>
    </citation>
    <scope>NUCLEOTIDE SEQUENCE [LARGE SCALE GENOMIC DNA]</scope>
    <source>
        <strain evidence="4 5">AsT0115</strain>
    </source>
</reference>
<name>A0ABY2WJY2_9FLAO</name>
<dbReference type="Proteomes" id="UP000751614">
    <property type="component" value="Unassembled WGS sequence"/>
</dbReference>
<dbReference type="InterPro" id="IPR013320">
    <property type="entry name" value="ConA-like_dom_sf"/>
</dbReference>
<comment type="similarity">
    <text evidence="1">Belongs to the glycosyl hydrolase 16 family.</text>
</comment>
<accession>A0ABY2WJY2</accession>
<dbReference type="EMBL" id="VCNI01000002">
    <property type="protein sequence ID" value="TMU55151.1"/>
    <property type="molecule type" value="Genomic_DNA"/>
</dbReference>